<dbReference type="KEGG" id="ehx:EMIHUDRAFT_443454"/>
<accession>A0A0D3JRU1</accession>
<dbReference type="RefSeq" id="XP_005778655.1">
    <property type="nucleotide sequence ID" value="XM_005778598.1"/>
</dbReference>
<keyword evidence="3" id="KW-1185">Reference proteome</keyword>
<evidence type="ECO:0000256" key="1">
    <source>
        <dbReference type="SAM" id="MobiDB-lite"/>
    </source>
</evidence>
<organism evidence="2 3">
    <name type="scientific">Emiliania huxleyi (strain CCMP1516)</name>
    <dbReference type="NCBI Taxonomy" id="280463"/>
    <lineage>
        <taxon>Eukaryota</taxon>
        <taxon>Haptista</taxon>
        <taxon>Haptophyta</taxon>
        <taxon>Prymnesiophyceae</taxon>
        <taxon>Isochrysidales</taxon>
        <taxon>Noelaerhabdaceae</taxon>
        <taxon>Emiliania</taxon>
    </lineage>
</organism>
<dbReference type="AlphaFoldDB" id="A0A0D3JRU1"/>
<reference evidence="2" key="2">
    <citation type="submission" date="2024-10" db="UniProtKB">
        <authorList>
            <consortium name="EnsemblProtists"/>
        </authorList>
    </citation>
    <scope>IDENTIFICATION</scope>
</reference>
<dbReference type="KEGG" id="ehx:EMIHUDRAFT_439460"/>
<proteinExistence type="predicted"/>
<protein>
    <submittedName>
        <fullName evidence="2">Uncharacterized protein</fullName>
    </submittedName>
</protein>
<feature type="region of interest" description="Disordered" evidence="1">
    <location>
        <begin position="25"/>
        <end position="58"/>
    </location>
</feature>
<evidence type="ECO:0000313" key="3">
    <source>
        <dbReference type="Proteomes" id="UP000013827"/>
    </source>
</evidence>
<dbReference type="Proteomes" id="UP000013827">
    <property type="component" value="Unassembled WGS sequence"/>
</dbReference>
<dbReference type="GeneID" id="17286330"/>
<name>A0A0D3JRU1_EMIH1</name>
<feature type="region of interest" description="Disordered" evidence="1">
    <location>
        <begin position="87"/>
        <end position="108"/>
    </location>
</feature>
<dbReference type="EnsemblProtists" id="EOD41060">
    <property type="protein sequence ID" value="EOD41060"/>
    <property type="gene ID" value="EMIHUDRAFT_439460"/>
</dbReference>
<sequence>MALSQSAAAFQEHCSWLAQVRAAGESPGSLDVAPDDSDDDMRYHSSAAFLDDFSSDEEDEPVYRSLSLGMADLEVDLDEEPVYRSLGGLVPQQNEGGAGSGAGRAIGLAGPLPPLVQRQHAFAAWPSLPRGAAAA</sequence>
<dbReference type="PaxDb" id="2903-EOD26226"/>
<dbReference type="GeneID" id="17271771"/>
<reference evidence="3" key="1">
    <citation type="journal article" date="2013" name="Nature">
        <title>Pan genome of the phytoplankton Emiliania underpins its global distribution.</title>
        <authorList>
            <person name="Read B.A."/>
            <person name="Kegel J."/>
            <person name="Klute M.J."/>
            <person name="Kuo A."/>
            <person name="Lefebvre S.C."/>
            <person name="Maumus F."/>
            <person name="Mayer C."/>
            <person name="Miller J."/>
            <person name="Monier A."/>
            <person name="Salamov A."/>
            <person name="Young J."/>
            <person name="Aguilar M."/>
            <person name="Claverie J.M."/>
            <person name="Frickenhaus S."/>
            <person name="Gonzalez K."/>
            <person name="Herman E.K."/>
            <person name="Lin Y.C."/>
            <person name="Napier J."/>
            <person name="Ogata H."/>
            <person name="Sarno A.F."/>
            <person name="Shmutz J."/>
            <person name="Schroeder D."/>
            <person name="de Vargas C."/>
            <person name="Verret F."/>
            <person name="von Dassow P."/>
            <person name="Valentin K."/>
            <person name="Van de Peer Y."/>
            <person name="Wheeler G."/>
            <person name="Dacks J.B."/>
            <person name="Delwiche C.F."/>
            <person name="Dyhrman S.T."/>
            <person name="Glockner G."/>
            <person name="John U."/>
            <person name="Richards T."/>
            <person name="Worden A.Z."/>
            <person name="Zhang X."/>
            <person name="Grigoriev I.V."/>
            <person name="Allen A.E."/>
            <person name="Bidle K."/>
            <person name="Borodovsky M."/>
            <person name="Bowler C."/>
            <person name="Brownlee C."/>
            <person name="Cock J.M."/>
            <person name="Elias M."/>
            <person name="Gladyshev V.N."/>
            <person name="Groth M."/>
            <person name="Guda C."/>
            <person name="Hadaegh A."/>
            <person name="Iglesias-Rodriguez M.D."/>
            <person name="Jenkins J."/>
            <person name="Jones B.M."/>
            <person name="Lawson T."/>
            <person name="Leese F."/>
            <person name="Lindquist E."/>
            <person name="Lobanov A."/>
            <person name="Lomsadze A."/>
            <person name="Malik S.B."/>
            <person name="Marsh M.E."/>
            <person name="Mackinder L."/>
            <person name="Mock T."/>
            <person name="Mueller-Roeber B."/>
            <person name="Pagarete A."/>
            <person name="Parker M."/>
            <person name="Probert I."/>
            <person name="Quesneville H."/>
            <person name="Raines C."/>
            <person name="Rensing S.A."/>
            <person name="Riano-Pachon D.M."/>
            <person name="Richier S."/>
            <person name="Rokitta S."/>
            <person name="Shiraiwa Y."/>
            <person name="Soanes D.M."/>
            <person name="van der Giezen M."/>
            <person name="Wahlund T.M."/>
            <person name="Williams B."/>
            <person name="Wilson W."/>
            <person name="Wolfe G."/>
            <person name="Wurch L.L."/>
        </authorList>
    </citation>
    <scope>NUCLEOTIDE SEQUENCE</scope>
</reference>
<dbReference type="EnsemblProtists" id="EOD26226">
    <property type="protein sequence ID" value="EOD26226"/>
    <property type="gene ID" value="EMIHUDRAFT_443454"/>
</dbReference>
<evidence type="ECO:0000313" key="2">
    <source>
        <dbReference type="EnsemblProtists" id="EOD26226"/>
    </source>
</evidence>
<dbReference type="RefSeq" id="XP_005793489.1">
    <property type="nucleotide sequence ID" value="XM_005793432.1"/>
</dbReference>
<dbReference type="HOGENOM" id="CLU_1889672_0_0_1"/>